<evidence type="ECO:0000256" key="5">
    <source>
        <dbReference type="ARBA" id="ARBA00022737"/>
    </source>
</evidence>
<dbReference type="GO" id="GO:0008444">
    <property type="term" value="F:CDP-diacylglycerol-glycerol-3-phosphate 3-phosphatidyltransferase activity"/>
    <property type="evidence" value="ECO:0007669"/>
    <property type="project" value="UniProtKB-EC"/>
</dbReference>
<evidence type="ECO:0000256" key="4">
    <source>
        <dbReference type="ARBA" id="ARBA00022679"/>
    </source>
</evidence>
<accession>A0AAF0J3W8</accession>
<reference evidence="12" key="1">
    <citation type="submission" date="2023-03" db="EMBL/GenBank/DDBJ databases">
        <title>Mating type loci evolution in Malassezia.</title>
        <authorList>
            <person name="Coelho M.A."/>
        </authorList>
    </citation>
    <scope>NUCLEOTIDE SEQUENCE</scope>
    <source>
        <strain evidence="12">CBS 9557</strain>
    </source>
</reference>
<dbReference type="EC" id="2.7.8.5" evidence="10"/>
<evidence type="ECO:0000313" key="12">
    <source>
        <dbReference type="EMBL" id="WFD28447.1"/>
    </source>
</evidence>
<keyword evidence="8 10" id="KW-1208">Phospholipid metabolism</keyword>
<evidence type="ECO:0000256" key="3">
    <source>
        <dbReference type="ARBA" id="ARBA00022516"/>
    </source>
</evidence>
<evidence type="ECO:0000256" key="7">
    <source>
        <dbReference type="ARBA" id="ARBA00023209"/>
    </source>
</evidence>
<comment type="catalytic activity">
    <reaction evidence="9 10">
        <text>a CDP-1,2-diacyl-sn-glycerol + sn-glycerol 3-phosphate = a 1,2-diacyl-sn-glycero-3-phospho-(1'-sn-glycero-3'-phosphate) + CMP + H(+)</text>
        <dbReference type="Rhea" id="RHEA:12593"/>
        <dbReference type="ChEBI" id="CHEBI:15378"/>
        <dbReference type="ChEBI" id="CHEBI:57597"/>
        <dbReference type="ChEBI" id="CHEBI:58332"/>
        <dbReference type="ChEBI" id="CHEBI:60110"/>
        <dbReference type="ChEBI" id="CHEBI:60377"/>
        <dbReference type="EC" id="2.7.8.5"/>
    </reaction>
</comment>
<keyword evidence="5" id="KW-0677">Repeat</keyword>
<evidence type="ECO:0000313" key="13">
    <source>
        <dbReference type="Proteomes" id="UP001213623"/>
    </source>
</evidence>
<dbReference type="PIRSF" id="PIRSF000850">
    <property type="entry name" value="Phospholipase_D_PSS"/>
    <property type="match status" value="1"/>
</dbReference>
<evidence type="ECO:0000256" key="9">
    <source>
        <dbReference type="ARBA" id="ARBA00048586"/>
    </source>
</evidence>
<dbReference type="InterPro" id="IPR001736">
    <property type="entry name" value="PLipase_D/transphosphatidylase"/>
</dbReference>
<dbReference type="Proteomes" id="UP001213623">
    <property type="component" value="Chromosome 6"/>
</dbReference>
<comment type="subcellular location">
    <subcellularLocation>
        <location evidence="10">Mitochondrion</location>
    </subcellularLocation>
</comment>
<dbReference type="AlphaFoldDB" id="A0AAF0J3W8"/>
<evidence type="ECO:0000256" key="2">
    <source>
        <dbReference type="ARBA" id="ARBA00010682"/>
    </source>
</evidence>
<dbReference type="GO" id="GO:0032049">
    <property type="term" value="P:cardiolipin biosynthetic process"/>
    <property type="evidence" value="ECO:0007669"/>
    <property type="project" value="InterPro"/>
</dbReference>
<evidence type="ECO:0000256" key="1">
    <source>
        <dbReference type="ARBA" id="ARBA00005042"/>
    </source>
</evidence>
<dbReference type="GO" id="GO:0005524">
    <property type="term" value="F:ATP binding"/>
    <property type="evidence" value="ECO:0007669"/>
    <property type="project" value="UniProtKB-KW"/>
</dbReference>
<dbReference type="EMBL" id="CP119897">
    <property type="protein sequence ID" value="WFD28447.1"/>
    <property type="molecule type" value="Genomic_DNA"/>
</dbReference>
<dbReference type="InterPro" id="IPR016270">
    <property type="entry name" value="PGS1"/>
</dbReference>
<gene>
    <name evidence="12" type="primary">PGS1</name>
    <name evidence="12" type="ORF">MNAN1_003458</name>
</gene>
<comment type="pathway">
    <text evidence="1 10">Phospholipid metabolism; phosphatidylglycerol biosynthesis; phosphatidylglycerol from CDP-diacylglycerol: step 1/2.</text>
</comment>
<evidence type="ECO:0000256" key="8">
    <source>
        <dbReference type="ARBA" id="ARBA00023264"/>
    </source>
</evidence>
<sequence length="549" mass="63124">MFKASSQSIHRIESPRQFYGLLKQKITQAKRRIFLATLYVGKEEKELAYFLCKALARNRELQLTLLMDAMRATRESPKSISSASLLSHLASMFPDQVDIRLYATPVLRPGSFKARLLGKRFNEGFGLQHMKIYGFDNDVIISGANLSRDYFTRRKDRYVMIHQHAPLADYLHSLILLVSRFSYAVHYAGDAKLLAYCKKHIEELDDFSAELSQVYQSPFRLTWDGGRDLLLTEDTDGTVVPSGLFPPRYLYHERNWRSQAHQDLMEFTQRWQQRAQKAERPSSETTDTCVVPLLQMGQLNISQETNMIPYLINFIKALRLRPSKSQQAVARPFTTVDITSGYFTLSSIYRSLVLSDQLHQISASSDRLPVVFRLVAASPEANGFFGSRGITNRIPAAYTYMESQFWNEVVKKKLHLPIDPQRDSMQDLYDPVSTGPISSVELREWRKYGWTYHSKGLWLSPPTRRKGTCLPCATLIGSSNYGARSETFDLECSLLITTHAPFLRQTLATEVMDMREDARDLMNEEAFQAKERRVDLVTRCLTHLVKYMM</sequence>
<proteinExistence type="inferred from homology"/>
<dbReference type="Pfam" id="PF00614">
    <property type="entry name" value="PLDc"/>
    <property type="match status" value="1"/>
</dbReference>
<keyword evidence="10" id="KW-0067">ATP-binding</keyword>
<evidence type="ECO:0000256" key="10">
    <source>
        <dbReference type="RuleBase" id="RU365024"/>
    </source>
</evidence>
<comment type="similarity">
    <text evidence="2 10">Belongs to the CDP-alcohol phosphatidyltransferase class-II family.</text>
</comment>
<dbReference type="PANTHER" id="PTHR12586">
    <property type="entry name" value="CDP-DIACYLGLYCEROL--SERINE O-PHOSPHATIDYLTRANSFERASE"/>
    <property type="match status" value="1"/>
</dbReference>
<dbReference type="SMART" id="SM00155">
    <property type="entry name" value="PLDc"/>
    <property type="match status" value="2"/>
</dbReference>
<dbReference type="CDD" id="cd09135">
    <property type="entry name" value="PLDc_PGS1_euk_1"/>
    <property type="match status" value="1"/>
</dbReference>
<dbReference type="SUPFAM" id="SSF56024">
    <property type="entry name" value="Phospholipase D/nuclease"/>
    <property type="match status" value="1"/>
</dbReference>
<dbReference type="CDD" id="cd09137">
    <property type="entry name" value="PLDc_PGS1_euk_2"/>
    <property type="match status" value="1"/>
</dbReference>
<dbReference type="PROSITE" id="PS50035">
    <property type="entry name" value="PLD"/>
    <property type="match status" value="1"/>
</dbReference>
<evidence type="ECO:0000259" key="11">
    <source>
        <dbReference type="PROSITE" id="PS50035"/>
    </source>
</evidence>
<keyword evidence="13" id="KW-1185">Reference proteome</keyword>
<keyword evidence="10" id="KW-0496">Mitochondrion</keyword>
<dbReference type="GO" id="GO:0005739">
    <property type="term" value="C:mitochondrion"/>
    <property type="evidence" value="ECO:0007669"/>
    <property type="project" value="UniProtKB-SubCell"/>
</dbReference>
<dbReference type="PANTHER" id="PTHR12586:SF1">
    <property type="entry name" value="CDP-DIACYLGLYCEROL--GLYCEROL-3-PHOSPHATE 3-PHOSPHATIDYLTRANSFERASE, MITOCHONDRIAL"/>
    <property type="match status" value="1"/>
</dbReference>
<protein>
    <recommendedName>
        <fullName evidence="10">CDP-diacylglycerol--glycerol-3-phosphate 3-phosphatidyltransferase</fullName>
        <ecNumber evidence="10">2.7.8.5</ecNumber>
    </recommendedName>
</protein>
<comment type="function">
    <text evidence="10">Functions in the biosynthesis of the anionic phospholipids phosphatidylglycerol and cardiolipin.</text>
</comment>
<keyword evidence="3 10" id="KW-0444">Lipid biosynthesis</keyword>
<keyword evidence="10" id="KW-0547">Nucleotide-binding</keyword>
<keyword evidence="7 10" id="KW-0594">Phospholipid biosynthesis</keyword>
<organism evidence="12 13">
    <name type="scientific">Malassezia nana</name>
    <dbReference type="NCBI Taxonomy" id="180528"/>
    <lineage>
        <taxon>Eukaryota</taxon>
        <taxon>Fungi</taxon>
        <taxon>Dikarya</taxon>
        <taxon>Basidiomycota</taxon>
        <taxon>Ustilaginomycotina</taxon>
        <taxon>Malasseziomycetes</taxon>
        <taxon>Malasseziales</taxon>
        <taxon>Malasseziaceae</taxon>
        <taxon>Malassezia</taxon>
    </lineage>
</organism>
<dbReference type="Gene3D" id="3.30.870.10">
    <property type="entry name" value="Endonuclease Chain A"/>
    <property type="match status" value="2"/>
</dbReference>
<keyword evidence="4 10" id="KW-0808">Transferase</keyword>
<keyword evidence="6 10" id="KW-0443">Lipid metabolism</keyword>
<feature type="domain" description="PLD phosphodiesterase" evidence="11">
    <location>
        <begin position="124"/>
        <end position="150"/>
    </location>
</feature>
<evidence type="ECO:0000256" key="6">
    <source>
        <dbReference type="ARBA" id="ARBA00023098"/>
    </source>
</evidence>
<name>A0AAF0J3W8_9BASI</name>